<feature type="compositionally biased region" description="Low complexity" evidence="1">
    <location>
        <begin position="703"/>
        <end position="730"/>
    </location>
</feature>
<comment type="caution">
    <text evidence="3">The sequence shown here is derived from an EMBL/GenBank/DDBJ whole genome shotgun (WGS) entry which is preliminary data.</text>
</comment>
<dbReference type="Proteomes" id="UP001274830">
    <property type="component" value="Unassembled WGS sequence"/>
</dbReference>
<dbReference type="PANTHER" id="PTHR39601">
    <property type="entry name" value="CHORIOGENIN HMINOR"/>
    <property type="match status" value="1"/>
</dbReference>
<evidence type="ECO:0000313" key="3">
    <source>
        <dbReference type="EMBL" id="KAK3677731.1"/>
    </source>
</evidence>
<reference evidence="3" key="1">
    <citation type="submission" date="2023-07" db="EMBL/GenBank/DDBJ databases">
        <title>Black Yeasts Isolated from many extreme environments.</title>
        <authorList>
            <person name="Coleine C."/>
            <person name="Stajich J.E."/>
            <person name="Selbmann L."/>
        </authorList>
    </citation>
    <scope>NUCLEOTIDE SEQUENCE</scope>
    <source>
        <strain evidence="3">CCFEE 5485</strain>
    </source>
</reference>
<feature type="domain" description="DUF8004" evidence="2">
    <location>
        <begin position="186"/>
        <end position="276"/>
    </location>
</feature>
<name>A0AAE1C4K7_9PEZI</name>
<protein>
    <recommendedName>
        <fullName evidence="2">DUF8004 domain-containing protein</fullName>
    </recommendedName>
</protein>
<dbReference type="PANTHER" id="PTHR39601:SF1">
    <property type="entry name" value="CHORIOGENIN HMINOR"/>
    <property type="match status" value="1"/>
</dbReference>
<organism evidence="3 4">
    <name type="scientific">Recurvomyces mirabilis</name>
    <dbReference type="NCBI Taxonomy" id="574656"/>
    <lineage>
        <taxon>Eukaryota</taxon>
        <taxon>Fungi</taxon>
        <taxon>Dikarya</taxon>
        <taxon>Ascomycota</taxon>
        <taxon>Pezizomycotina</taxon>
        <taxon>Dothideomycetes</taxon>
        <taxon>Dothideomycetidae</taxon>
        <taxon>Mycosphaerellales</taxon>
        <taxon>Teratosphaeriaceae</taxon>
        <taxon>Recurvomyces</taxon>
    </lineage>
</organism>
<dbReference type="AlphaFoldDB" id="A0AAE1C4K7"/>
<feature type="compositionally biased region" description="Basic and acidic residues" evidence="1">
    <location>
        <begin position="856"/>
        <end position="877"/>
    </location>
</feature>
<dbReference type="EMBL" id="JAUTXT010000006">
    <property type="protein sequence ID" value="KAK3677731.1"/>
    <property type="molecule type" value="Genomic_DNA"/>
</dbReference>
<feature type="compositionally biased region" description="Polar residues" evidence="1">
    <location>
        <begin position="800"/>
        <end position="815"/>
    </location>
</feature>
<evidence type="ECO:0000256" key="1">
    <source>
        <dbReference type="SAM" id="MobiDB-lite"/>
    </source>
</evidence>
<proteinExistence type="predicted"/>
<gene>
    <name evidence="3" type="ORF">LTR78_002581</name>
</gene>
<feature type="region of interest" description="Disordered" evidence="1">
    <location>
        <begin position="756"/>
        <end position="775"/>
    </location>
</feature>
<evidence type="ECO:0000259" key="2">
    <source>
        <dbReference type="Pfam" id="PF26013"/>
    </source>
</evidence>
<accession>A0AAE1C4K7</accession>
<feature type="region of interest" description="Disordered" evidence="1">
    <location>
        <begin position="701"/>
        <end position="731"/>
    </location>
</feature>
<keyword evidence="4" id="KW-1185">Reference proteome</keyword>
<feature type="compositionally biased region" description="Polar residues" evidence="1">
    <location>
        <begin position="1"/>
        <end position="11"/>
    </location>
</feature>
<dbReference type="Pfam" id="PF26013">
    <property type="entry name" value="DUF8004"/>
    <property type="match status" value="1"/>
</dbReference>
<feature type="region of interest" description="Disordered" evidence="1">
    <location>
        <begin position="1"/>
        <end position="38"/>
    </location>
</feature>
<feature type="region of interest" description="Disordered" evidence="1">
    <location>
        <begin position="792"/>
        <end position="877"/>
    </location>
</feature>
<feature type="compositionally biased region" description="Polar residues" evidence="1">
    <location>
        <begin position="825"/>
        <end position="834"/>
    </location>
</feature>
<evidence type="ECO:0000313" key="4">
    <source>
        <dbReference type="Proteomes" id="UP001274830"/>
    </source>
</evidence>
<feature type="region of interest" description="Disordered" evidence="1">
    <location>
        <begin position="599"/>
        <end position="619"/>
    </location>
</feature>
<sequence>MESLGSITGLASSSPPTTPSRRRGSVRHFNGAEKSSNEWDGLRKDTKLWFDDADCLIHLYTLGGSQRGPSLRLWFADIEALRCDYLQDECLFVREPSSPSKVGVGDSDSACAAAHISRSRPHRCDLYIPAPANLTRDQAFAYHLTTRNFFAYATKQPLVGEKLGVALLDLLQRVREWLPRTAALANFTSYCEDQGYTDMTENPGHSLACLHLAESAKFKDLWVESFVHCVGMRDRLSSSHEYEVLSNTTKALVTRASLEMDLHIARVTRALGSFLEEELGLENLGLSKPARDHLERFRSFLHNYYVDKLGYFPPDEEGPWNKRLWTKMYHAFQTLYVFLVDNEADPDAVDTRWMTGGICVVQNVEAFDARHGYTPLPHPLPLLPQASCEQPRGLRGFKLGRSSSYQDKHASTRATLENATNAVVQEVMGCELVAEYQRFERKRLEEKISPAEARKVRWLLIYGVLQMLISITRAPKELRDTEGPSYPLCVLTAGGPSWLTETAADTTRNVKLPVANSTMLQPLTVEDVEEKLSIHPDCEADNAEDYFSSQAVSRQASVQSFDMTPAPLRITTQLSTTASIRSTVHSGVNALQRSFKGSVSRHNSIRPAAQAQPLSKTPSSGSFCEIMIEGYGNGADAERESGFRESVLSVASASDASDTAAFAAFDFGLANVTEEPSLDECHLHGLLEDDMHAKCAAESLGRSNSDSSTASKSSAFSTSTHSLSSDLYDSPATDLSCWDSDDSKRNSEVHMFDSPTSLPVIYESPPETRRQSYQQPKFAFGTTISTRAAKSSVHGGCYTPSGQPRAQHYTPTSKLSEQRRPSLESIKSTASSSYAEGGQQASEIEEEQIRGRRRSRALDRISSEEMDAEGRSLRYVE</sequence>
<dbReference type="InterPro" id="IPR058317">
    <property type="entry name" value="DUF8004"/>
</dbReference>